<evidence type="ECO:0000313" key="11">
    <source>
        <dbReference type="Proteomes" id="UP000178367"/>
    </source>
</evidence>
<protein>
    <recommendedName>
        <fullName evidence="8">Thymidylate kinase</fullName>
        <ecNumber evidence="8">2.7.4.9</ecNumber>
    </recommendedName>
    <alternativeName>
        <fullName evidence="8">dTMP kinase</fullName>
    </alternativeName>
</protein>
<comment type="catalytic activity">
    <reaction evidence="7 8">
        <text>dTMP + ATP = dTDP + ADP</text>
        <dbReference type="Rhea" id="RHEA:13517"/>
        <dbReference type="ChEBI" id="CHEBI:30616"/>
        <dbReference type="ChEBI" id="CHEBI:58369"/>
        <dbReference type="ChEBI" id="CHEBI:63528"/>
        <dbReference type="ChEBI" id="CHEBI:456216"/>
        <dbReference type="EC" id="2.7.4.9"/>
    </reaction>
</comment>
<dbReference type="InterPro" id="IPR018094">
    <property type="entry name" value="Thymidylate_kinase"/>
</dbReference>
<evidence type="ECO:0000256" key="1">
    <source>
        <dbReference type="ARBA" id="ARBA00009776"/>
    </source>
</evidence>
<comment type="caution">
    <text evidence="10">The sequence shown here is derived from an EMBL/GenBank/DDBJ whole genome shotgun (WGS) entry which is preliminary data.</text>
</comment>
<comment type="function">
    <text evidence="8">Phosphorylation of dTMP to form dTDP in both de novo and salvage pathways of dTTP synthesis.</text>
</comment>
<dbReference type="Gene3D" id="3.40.50.300">
    <property type="entry name" value="P-loop containing nucleotide triphosphate hydrolases"/>
    <property type="match status" value="1"/>
</dbReference>
<dbReference type="GO" id="GO:0004798">
    <property type="term" value="F:dTMP kinase activity"/>
    <property type="evidence" value="ECO:0007669"/>
    <property type="project" value="UniProtKB-UniRule"/>
</dbReference>
<dbReference type="AlphaFoldDB" id="A0A1F5SL87"/>
<dbReference type="SUPFAM" id="SSF52540">
    <property type="entry name" value="P-loop containing nucleoside triphosphate hydrolases"/>
    <property type="match status" value="1"/>
</dbReference>
<keyword evidence="3 8" id="KW-0545">Nucleotide biosynthesis</keyword>
<evidence type="ECO:0000256" key="8">
    <source>
        <dbReference type="HAMAP-Rule" id="MF_00165"/>
    </source>
</evidence>
<dbReference type="InterPro" id="IPR039430">
    <property type="entry name" value="Thymidylate_kin-like_dom"/>
</dbReference>
<name>A0A1F5SL87_9BACT</name>
<reference evidence="10 11" key="1">
    <citation type="journal article" date="2016" name="Nat. Commun.">
        <title>Thousands of microbial genomes shed light on interconnected biogeochemical processes in an aquifer system.</title>
        <authorList>
            <person name="Anantharaman K."/>
            <person name="Brown C.T."/>
            <person name="Hug L.A."/>
            <person name="Sharon I."/>
            <person name="Castelle C.J."/>
            <person name="Probst A.J."/>
            <person name="Thomas B.C."/>
            <person name="Singh A."/>
            <person name="Wilkins M.J."/>
            <person name="Karaoz U."/>
            <person name="Brodie E.L."/>
            <person name="Williams K.H."/>
            <person name="Hubbard S.S."/>
            <person name="Banfield J.F."/>
        </authorList>
    </citation>
    <scope>NUCLEOTIDE SEQUENCE [LARGE SCALE GENOMIC DNA]</scope>
</reference>
<dbReference type="STRING" id="1797994.A2227_02245"/>
<keyword evidence="4 8" id="KW-0547">Nucleotide-binding</keyword>
<evidence type="ECO:0000256" key="6">
    <source>
        <dbReference type="ARBA" id="ARBA00022840"/>
    </source>
</evidence>
<comment type="similarity">
    <text evidence="1 8">Belongs to the thymidylate kinase family.</text>
</comment>
<keyword evidence="6 8" id="KW-0067">ATP-binding</keyword>
<dbReference type="GO" id="GO:0006227">
    <property type="term" value="P:dUDP biosynthetic process"/>
    <property type="evidence" value="ECO:0007669"/>
    <property type="project" value="TreeGrafter"/>
</dbReference>
<evidence type="ECO:0000256" key="5">
    <source>
        <dbReference type="ARBA" id="ARBA00022777"/>
    </source>
</evidence>
<comment type="caution">
    <text evidence="8">Lacks conserved residue(s) required for the propagation of feature annotation.</text>
</comment>
<evidence type="ECO:0000256" key="3">
    <source>
        <dbReference type="ARBA" id="ARBA00022727"/>
    </source>
</evidence>
<sequence>MLFSKTLSYPGKLIVIDGTDGAGKETQTDLLVAHLEKTGFRVMKFDFPQYGQKSAGAVEEYLRGDYGPADEVGPWRGSVLYAVDRYSAGFKMRPFLSDGYIMVSNRYVAANMGHQGGKIKNPFIRRIFFLWLYWLEYVFFNIPRPDLNIVLYVDPAIGQKLVDKKAARAYIGGAKRDIHEADLEHLRNAAKTYQEITRILPGFKLIDCTPDGRMLSREEILHKIMENIKSLLNSETAP</sequence>
<evidence type="ECO:0000256" key="2">
    <source>
        <dbReference type="ARBA" id="ARBA00022679"/>
    </source>
</evidence>
<keyword evidence="2 8" id="KW-0808">Transferase</keyword>
<dbReference type="Proteomes" id="UP000178367">
    <property type="component" value="Unassembled WGS sequence"/>
</dbReference>
<accession>A0A1F5SL87</accession>
<feature type="domain" description="Thymidylate kinase-like" evidence="9">
    <location>
        <begin position="16"/>
        <end position="206"/>
    </location>
</feature>
<dbReference type="GO" id="GO:0005524">
    <property type="term" value="F:ATP binding"/>
    <property type="evidence" value="ECO:0007669"/>
    <property type="project" value="UniProtKB-UniRule"/>
</dbReference>
<gene>
    <name evidence="8" type="primary">tmk</name>
    <name evidence="10" type="ORF">A2227_02245</name>
</gene>
<dbReference type="PANTHER" id="PTHR10344">
    <property type="entry name" value="THYMIDYLATE KINASE"/>
    <property type="match status" value="1"/>
</dbReference>
<dbReference type="EC" id="2.7.4.9" evidence="8"/>
<evidence type="ECO:0000256" key="7">
    <source>
        <dbReference type="ARBA" id="ARBA00048743"/>
    </source>
</evidence>
<keyword evidence="5 8" id="KW-0418">Kinase</keyword>
<evidence type="ECO:0000313" key="10">
    <source>
        <dbReference type="EMBL" id="OGF27419.1"/>
    </source>
</evidence>
<proteinExistence type="inferred from homology"/>
<dbReference type="EMBL" id="MFGB01000008">
    <property type="protein sequence ID" value="OGF27419.1"/>
    <property type="molecule type" value="Genomic_DNA"/>
</dbReference>
<dbReference type="GO" id="GO:0005829">
    <property type="term" value="C:cytosol"/>
    <property type="evidence" value="ECO:0007669"/>
    <property type="project" value="TreeGrafter"/>
</dbReference>
<dbReference type="Pfam" id="PF02223">
    <property type="entry name" value="Thymidylate_kin"/>
    <property type="match status" value="1"/>
</dbReference>
<organism evidence="10 11">
    <name type="scientific">Candidatus Falkowbacteria bacterium RIFOXYA2_FULL_47_19</name>
    <dbReference type="NCBI Taxonomy" id="1797994"/>
    <lineage>
        <taxon>Bacteria</taxon>
        <taxon>Candidatus Falkowiibacteriota</taxon>
    </lineage>
</organism>
<dbReference type="HAMAP" id="MF_00165">
    <property type="entry name" value="Thymidylate_kinase"/>
    <property type="match status" value="1"/>
</dbReference>
<evidence type="ECO:0000256" key="4">
    <source>
        <dbReference type="ARBA" id="ARBA00022741"/>
    </source>
</evidence>
<dbReference type="InterPro" id="IPR027417">
    <property type="entry name" value="P-loop_NTPase"/>
</dbReference>
<dbReference type="PANTHER" id="PTHR10344:SF4">
    <property type="entry name" value="UMP-CMP KINASE 2, MITOCHONDRIAL"/>
    <property type="match status" value="1"/>
</dbReference>
<evidence type="ECO:0000259" key="9">
    <source>
        <dbReference type="Pfam" id="PF02223"/>
    </source>
</evidence>
<dbReference type="GO" id="GO:0006233">
    <property type="term" value="P:dTDP biosynthetic process"/>
    <property type="evidence" value="ECO:0007669"/>
    <property type="project" value="InterPro"/>
</dbReference>
<dbReference type="CDD" id="cd01672">
    <property type="entry name" value="TMPK"/>
    <property type="match status" value="1"/>
</dbReference>
<dbReference type="GO" id="GO:0006235">
    <property type="term" value="P:dTTP biosynthetic process"/>
    <property type="evidence" value="ECO:0007669"/>
    <property type="project" value="UniProtKB-UniRule"/>
</dbReference>